<accession>A0AAV4CVK3</accession>
<proteinExistence type="predicted"/>
<gene>
    <name evidence="5" type="ORF">PoB_006239100</name>
</gene>
<keyword evidence="1" id="KW-1015">Disulfide bond</keyword>
<dbReference type="InterPro" id="IPR001212">
    <property type="entry name" value="Somatomedin_B_dom"/>
</dbReference>
<dbReference type="EMBL" id="BLXT01007005">
    <property type="protein sequence ID" value="GFO35886.1"/>
    <property type="molecule type" value="Genomic_DNA"/>
</dbReference>
<feature type="chain" id="PRO_5043674490" description="SMB domain-containing protein" evidence="3">
    <location>
        <begin position="26"/>
        <end position="850"/>
    </location>
</feature>
<protein>
    <recommendedName>
        <fullName evidence="4">SMB domain-containing protein</fullName>
    </recommendedName>
</protein>
<evidence type="ECO:0000313" key="6">
    <source>
        <dbReference type="Proteomes" id="UP000735302"/>
    </source>
</evidence>
<evidence type="ECO:0000313" key="5">
    <source>
        <dbReference type="EMBL" id="GFO35886.1"/>
    </source>
</evidence>
<feature type="domain" description="SMB" evidence="4">
    <location>
        <begin position="241"/>
        <end position="281"/>
    </location>
</feature>
<keyword evidence="6" id="KW-1185">Reference proteome</keyword>
<dbReference type="PROSITE" id="PS50958">
    <property type="entry name" value="SMB_2"/>
    <property type="match status" value="1"/>
</dbReference>
<evidence type="ECO:0000256" key="2">
    <source>
        <dbReference type="SAM" id="MobiDB-lite"/>
    </source>
</evidence>
<evidence type="ECO:0000256" key="1">
    <source>
        <dbReference type="ARBA" id="ARBA00023157"/>
    </source>
</evidence>
<dbReference type="InterPro" id="IPR036024">
    <property type="entry name" value="Somatomedin_B-like_dom_sf"/>
</dbReference>
<feature type="compositionally biased region" description="Acidic residues" evidence="2">
    <location>
        <begin position="109"/>
        <end position="118"/>
    </location>
</feature>
<feature type="region of interest" description="Disordered" evidence="2">
    <location>
        <begin position="91"/>
        <end position="126"/>
    </location>
</feature>
<name>A0AAV4CVK3_9GAST</name>
<evidence type="ECO:0000259" key="4">
    <source>
        <dbReference type="PROSITE" id="PS50958"/>
    </source>
</evidence>
<sequence length="850" mass="94773">MVYCRPHQVFLVILIIIAILRLFDTADPSSASLNTLSNRDQSRTEVVTDQTGFSEGQTSTDTLLFGSQPSRSPGNLRTFFRCLQPSCTSTEERNDKFNQSQPHLTEGSDFIEDTESSDDPSRKTTTSLLNSREVISIQFKVSNKTSESFENKSDADIAQSIQLVHHSFWATGKINSTLNSDQGIGNTTGLTLSTESETDFNYIETSTSKEKDPLIHSYLNYNQVTASSLMEYENDIDLLLFTFTCQGRCGEKISFPCSCSATCFLYDTCCDNMAQDCPHILNKGRARFNHIRTADIACSKYSIYIIETCPHSANENDGQKDMDTANMMGKVSGKENTSLGLKKTFLPHNDTTVKTEALNDLNLTDSVRSDENLKGSIAQRLIAALSNAPVTDSVTGVTFINRTIYDCHNMPDSTALPWPMRLNYTFVNPTKLEDFHYMQELNEYEPDFSLITFKAHLCQKGMKKTCNGTANLGTLNEIYREKCEKSTAAVKAPITTYYRNIFCALCSEGRHITEYSLFKPNNVNLKGPQLLILMSLSHLNVITMKANNAFATRTSVLLPWSTVKCPIQNEKSLELISDRGNSESKSQTLCSVACHHSSFMVRSDGICKADHEALLAVADDGLAPLCPAAITGMAQFVVCSLKNELESLSTADFSAPSVSIVFDSRLNRNLYVVKLRMALPKISTYIFSISEKDTIPNIVLVARLAKAFKDYRMSRSLCSEKKKSTENSDLTVIRSSTLAVYAYRLRLELARDMEAIRGPTVDDQNSTTTVCIAALTMIDYIDGLPIDCMDDHLYERDSTWLSEFRSSPCFRHLESLGSNEATTVMDSHGGWRQRLLVLLNIAAALTWIYN</sequence>
<reference evidence="5 6" key="1">
    <citation type="journal article" date="2021" name="Elife">
        <title>Chloroplast acquisition without the gene transfer in kleptoplastic sea slugs, Plakobranchus ocellatus.</title>
        <authorList>
            <person name="Maeda T."/>
            <person name="Takahashi S."/>
            <person name="Yoshida T."/>
            <person name="Shimamura S."/>
            <person name="Takaki Y."/>
            <person name="Nagai Y."/>
            <person name="Toyoda A."/>
            <person name="Suzuki Y."/>
            <person name="Arimoto A."/>
            <person name="Ishii H."/>
            <person name="Satoh N."/>
            <person name="Nishiyama T."/>
            <person name="Hasebe M."/>
            <person name="Maruyama T."/>
            <person name="Minagawa J."/>
            <person name="Obokata J."/>
            <person name="Shigenobu S."/>
        </authorList>
    </citation>
    <scope>NUCLEOTIDE SEQUENCE [LARGE SCALE GENOMIC DNA]</scope>
</reference>
<organism evidence="5 6">
    <name type="scientific">Plakobranchus ocellatus</name>
    <dbReference type="NCBI Taxonomy" id="259542"/>
    <lineage>
        <taxon>Eukaryota</taxon>
        <taxon>Metazoa</taxon>
        <taxon>Spiralia</taxon>
        <taxon>Lophotrochozoa</taxon>
        <taxon>Mollusca</taxon>
        <taxon>Gastropoda</taxon>
        <taxon>Heterobranchia</taxon>
        <taxon>Euthyneura</taxon>
        <taxon>Panpulmonata</taxon>
        <taxon>Sacoglossa</taxon>
        <taxon>Placobranchoidea</taxon>
        <taxon>Plakobranchidae</taxon>
        <taxon>Plakobranchus</taxon>
    </lineage>
</organism>
<dbReference type="Proteomes" id="UP000735302">
    <property type="component" value="Unassembled WGS sequence"/>
</dbReference>
<comment type="caution">
    <text evidence="5">The sequence shown here is derived from an EMBL/GenBank/DDBJ whole genome shotgun (WGS) entry which is preliminary data.</text>
</comment>
<dbReference type="AlphaFoldDB" id="A0AAV4CVK3"/>
<feature type="region of interest" description="Disordered" evidence="2">
    <location>
        <begin position="31"/>
        <end position="72"/>
    </location>
</feature>
<evidence type="ECO:0000256" key="3">
    <source>
        <dbReference type="SAM" id="SignalP"/>
    </source>
</evidence>
<keyword evidence="3" id="KW-0732">Signal</keyword>
<feature type="signal peptide" evidence="3">
    <location>
        <begin position="1"/>
        <end position="25"/>
    </location>
</feature>
<dbReference type="SUPFAM" id="SSF90188">
    <property type="entry name" value="Somatomedin B domain"/>
    <property type="match status" value="1"/>
</dbReference>